<sequence>MKKIVMLMLLSIASFASAKDIKITDVITQDDFKDFAKEFGSALLFNPMAPAEPLGIIGFDVSLETTITDISSDEDFWKKLVDDNDPFSYLPVPRLHVQKGLPFNIDVGAMYSAVPDTNIQLWGIEAKYAILEGSTLTPALSVRASYTQLQGVDDIDINTQSLDMLISKGFLMLTPYAGVSLTRVNASENSSLVTLDDVNETGYRGLAGLQFSPFPLLIINGEISQGETTQYGLKIGLRF</sequence>
<dbReference type="Pfam" id="PF20230">
    <property type="entry name" value="DUF6588"/>
    <property type="match status" value="1"/>
</dbReference>
<feature type="chain" id="PRO_5046116050" description="Secreted protein" evidence="1">
    <location>
        <begin position="19"/>
        <end position="239"/>
    </location>
</feature>
<keyword evidence="3" id="KW-1185">Reference proteome</keyword>
<evidence type="ECO:0000313" key="2">
    <source>
        <dbReference type="EMBL" id="MDM8562061.1"/>
    </source>
</evidence>
<dbReference type="Proteomes" id="UP001171945">
    <property type="component" value="Unassembled WGS sequence"/>
</dbReference>
<protein>
    <recommendedName>
        <fullName evidence="4">Secreted protein</fullName>
    </recommendedName>
</protein>
<comment type="caution">
    <text evidence="2">The sequence shown here is derived from an EMBL/GenBank/DDBJ whole genome shotgun (WGS) entry which is preliminary data.</text>
</comment>
<evidence type="ECO:0000256" key="1">
    <source>
        <dbReference type="SAM" id="SignalP"/>
    </source>
</evidence>
<organism evidence="2 3">
    <name type="scientific">Candidatus Marithioploca araucensis</name>
    <dbReference type="NCBI Taxonomy" id="70273"/>
    <lineage>
        <taxon>Bacteria</taxon>
        <taxon>Pseudomonadati</taxon>
        <taxon>Pseudomonadota</taxon>
        <taxon>Gammaproteobacteria</taxon>
        <taxon>Thiotrichales</taxon>
        <taxon>Thiotrichaceae</taxon>
        <taxon>Candidatus Marithioploca</taxon>
    </lineage>
</organism>
<name>A0ABT7VQW9_9GAMM</name>
<accession>A0ABT7VQW9</accession>
<dbReference type="SUPFAM" id="SSF56925">
    <property type="entry name" value="OMPA-like"/>
    <property type="match status" value="1"/>
</dbReference>
<dbReference type="EMBL" id="JAUCGM010000048">
    <property type="protein sequence ID" value="MDM8562061.1"/>
    <property type="molecule type" value="Genomic_DNA"/>
</dbReference>
<dbReference type="InterPro" id="IPR011250">
    <property type="entry name" value="OMP/PagP_B-barrel"/>
</dbReference>
<evidence type="ECO:0008006" key="4">
    <source>
        <dbReference type="Google" id="ProtNLM"/>
    </source>
</evidence>
<evidence type="ECO:0000313" key="3">
    <source>
        <dbReference type="Proteomes" id="UP001171945"/>
    </source>
</evidence>
<gene>
    <name evidence="2" type="ORF">QUF54_01770</name>
</gene>
<feature type="signal peptide" evidence="1">
    <location>
        <begin position="1"/>
        <end position="18"/>
    </location>
</feature>
<reference evidence="2" key="1">
    <citation type="submission" date="2023-06" db="EMBL/GenBank/DDBJ databases">
        <title>Uncultivated large filamentous bacteria from sulfidic sediments reveal new species and different genomic features in energy metabolism and defense.</title>
        <authorList>
            <person name="Fonseca A."/>
        </authorList>
    </citation>
    <scope>NUCLEOTIDE SEQUENCE</scope>
    <source>
        <strain evidence="2">HSG4</strain>
    </source>
</reference>
<keyword evidence="1" id="KW-0732">Signal</keyword>
<proteinExistence type="predicted"/>
<dbReference type="InterPro" id="IPR046495">
    <property type="entry name" value="DUF6588"/>
</dbReference>